<name>A0A8H3WQ16_9PEZI</name>
<gene>
    <name evidence="2" type="ORF">GQ607_002668</name>
</gene>
<dbReference type="Proteomes" id="UP000434172">
    <property type="component" value="Unassembled WGS sequence"/>
</dbReference>
<proteinExistence type="predicted"/>
<dbReference type="EMBL" id="WOWK01000009">
    <property type="protein sequence ID" value="KAF0329901.1"/>
    <property type="molecule type" value="Genomic_DNA"/>
</dbReference>
<keyword evidence="3" id="KW-1185">Reference proteome</keyword>
<dbReference type="AlphaFoldDB" id="A0A8H3WQ16"/>
<sequence>MYLVIRVLLEKVNSPICKPTPSGAAARPKRKSSRLVAAEAMASIPQVDGQKQDLASKGPIGKRFPRGAASSIGSRGRARSQQCLVLPASDRRSFYLQPLCPPTLRTACICKKRRSKTRVRQMRFRTATALRQPHLGMPSCRPLVKSWPCPPRRARRPPARRQTTTIDMEALCC</sequence>
<organism evidence="2 3">
    <name type="scientific">Colletotrichum asianum</name>
    <dbReference type="NCBI Taxonomy" id="702518"/>
    <lineage>
        <taxon>Eukaryota</taxon>
        <taxon>Fungi</taxon>
        <taxon>Dikarya</taxon>
        <taxon>Ascomycota</taxon>
        <taxon>Pezizomycotina</taxon>
        <taxon>Sordariomycetes</taxon>
        <taxon>Hypocreomycetidae</taxon>
        <taxon>Glomerellales</taxon>
        <taxon>Glomerellaceae</taxon>
        <taxon>Colletotrichum</taxon>
        <taxon>Colletotrichum gloeosporioides species complex</taxon>
    </lineage>
</organism>
<evidence type="ECO:0000313" key="3">
    <source>
        <dbReference type="Proteomes" id="UP000434172"/>
    </source>
</evidence>
<reference evidence="2 3" key="1">
    <citation type="submission" date="2019-12" db="EMBL/GenBank/DDBJ databases">
        <title>A genome sequence resource for the geographically widespread anthracnose pathogen Colletotrichum asianum.</title>
        <authorList>
            <person name="Meng Y."/>
        </authorList>
    </citation>
    <scope>NUCLEOTIDE SEQUENCE [LARGE SCALE GENOMIC DNA]</scope>
    <source>
        <strain evidence="2 3">ICMP 18580</strain>
    </source>
</reference>
<feature type="compositionally biased region" description="Low complexity" evidence="1">
    <location>
        <begin position="66"/>
        <end position="75"/>
    </location>
</feature>
<feature type="region of interest" description="Disordered" evidence="1">
    <location>
        <begin position="47"/>
        <end position="75"/>
    </location>
</feature>
<evidence type="ECO:0000313" key="2">
    <source>
        <dbReference type="EMBL" id="KAF0329901.1"/>
    </source>
</evidence>
<evidence type="ECO:0000256" key="1">
    <source>
        <dbReference type="SAM" id="MobiDB-lite"/>
    </source>
</evidence>
<comment type="caution">
    <text evidence="2">The sequence shown here is derived from an EMBL/GenBank/DDBJ whole genome shotgun (WGS) entry which is preliminary data.</text>
</comment>
<protein>
    <submittedName>
        <fullName evidence="2">Uncharacterized protein</fullName>
    </submittedName>
</protein>
<accession>A0A8H3WQ16</accession>